<name>A0AAN6N3H0_9PEZI</name>
<dbReference type="Proteomes" id="UP001303473">
    <property type="component" value="Unassembled WGS sequence"/>
</dbReference>
<proteinExistence type="predicted"/>
<evidence type="ECO:0000259" key="1">
    <source>
        <dbReference type="Pfam" id="PF01636"/>
    </source>
</evidence>
<reference evidence="3" key="1">
    <citation type="journal article" date="2023" name="Mol. Phylogenet. Evol.">
        <title>Genome-scale phylogeny and comparative genomics of the fungal order Sordariales.</title>
        <authorList>
            <person name="Hensen N."/>
            <person name="Bonometti L."/>
            <person name="Westerberg I."/>
            <person name="Brannstrom I.O."/>
            <person name="Guillou S."/>
            <person name="Cros-Aarteil S."/>
            <person name="Calhoun S."/>
            <person name="Haridas S."/>
            <person name="Kuo A."/>
            <person name="Mondo S."/>
            <person name="Pangilinan J."/>
            <person name="Riley R."/>
            <person name="LaButti K."/>
            <person name="Andreopoulos B."/>
            <person name="Lipzen A."/>
            <person name="Chen C."/>
            <person name="Yan M."/>
            <person name="Daum C."/>
            <person name="Ng V."/>
            <person name="Clum A."/>
            <person name="Steindorff A."/>
            <person name="Ohm R.A."/>
            <person name="Martin F."/>
            <person name="Silar P."/>
            <person name="Natvig D.O."/>
            <person name="Lalanne C."/>
            <person name="Gautier V."/>
            <person name="Ament-Velasquez S.L."/>
            <person name="Kruys A."/>
            <person name="Hutchinson M.I."/>
            <person name="Powell A.J."/>
            <person name="Barry K."/>
            <person name="Miller A.N."/>
            <person name="Grigoriev I.V."/>
            <person name="Debuchy R."/>
            <person name="Gladieux P."/>
            <person name="Hiltunen Thoren M."/>
            <person name="Johannesson H."/>
        </authorList>
    </citation>
    <scope>NUCLEOTIDE SEQUENCE [LARGE SCALE GENOMIC DNA]</scope>
    <source>
        <strain evidence="3">CBS 340.73</strain>
    </source>
</reference>
<keyword evidence="3" id="KW-1185">Reference proteome</keyword>
<organism evidence="2 3">
    <name type="scientific">Diplogelasinospora grovesii</name>
    <dbReference type="NCBI Taxonomy" id="303347"/>
    <lineage>
        <taxon>Eukaryota</taxon>
        <taxon>Fungi</taxon>
        <taxon>Dikarya</taxon>
        <taxon>Ascomycota</taxon>
        <taxon>Pezizomycotina</taxon>
        <taxon>Sordariomycetes</taxon>
        <taxon>Sordariomycetidae</taxon>
        <taxon>Sordariales</taxon>
        <taxon>Diplogelasinosporaceae</taxon>
        <taxon>Diplogelasinospora</taxon>
    </lineage>
</organism>
<accession>A0AAN6N3H0</accession>
<protein>
    <submittedName>
        <fullName evidence="2">Kinase-like domain-containing protein</fullName>
    </submittedName>
</protein>
<dbReference type="InterPro" id="IPR002575">
    <property type="entry name" value="Aminoglycoside_PTrfase"/>
</dbReference>
<dbReference type="EMBL" id="MU853843">
    <property type="protein sequence ID" value="KAK3937871.1"/>
    <property type="molecule type" value="Genomic_DNA"/>
</dbReference>
<gene>
    <name evidence="2" type="ORF">QBC46DRAFT_266547</name>
</gene>
<dbReference type="Pfam" id="PF01636">
    <property type="entry name" value="APH"/>
    <property type="match status" value="1"/>
</dbReference>
<comment type="caution">
    <text evidence="2">The sequence shown here is derived from an EMBL/GenBank/DDBJ whole genome shotgun (WGS) entry which is preliminary data.</text>
</comment>
<dbReference type="AlphaFoldDB" id="A0AAN6N3H0"/>
<dbReference type="InterPro" id="IPR011009">
    <property type="entry name" value="Kinase-like_dom_sf"/>
</dbReference>
<dbReference type="SUPFAM" id="SSF56112">
    <property type="entry name" value="Protein kinase-like (PK-like)"/>
    <property type="match status" value="1"/>
</dbReference>
<dbReference type="PANTHER" id="PTHR21310:SF15">
    <property type="entry name" value="AMINOGLYCOSIDE PHOSPHOTRANSFERASE DOMAIN-CONTAINING PROTEIN"/>
    <property type="match status" value="1"/>
</dbReference>
<feature type="domain" description="Aminoglycoside phosphotransferase" evidence="1">
    <location>
        <begin position="48"/>
        <end position="273"/>
    </location>
</feature>
<dbReference type="Gene3D" id="3.90.1200.10">
    <property type="match status" value="1"/>
</dbReference>
<dbReference type="GO" id="GO:0016301">
    <property type="term" value="F:kinase activity"/>
    <property type="evidence" value="ECO:0007669"/>
    <property type="project" value="UniProtKB-KW"/>
</dbReference>
<dbReference type="PANTHER" id="PTHR21310">
    <property type="entry name" value="AMINOGLYCOSIDE PHOSPHOTRANSFERASE-RELATED-RELATED"/>
    <property type="match status" value="1"/>
</dbReference>
<dbReference type="InterPro" id="IPR051678">
    <property type="entry name" value="AGP_Transferase"/>
</dbReference>
<keyword evidence="2" id="KW-0808">Transferase</keyword>
<keyword evidence="2" id="KW-0418">Kinase</keyword>
<sequence length="294" mass="32666">MNDTDTALPDPEVLNAAYLKRHPRLGSSVLCSSVYALNRYFVAKVGDRTTPGEAATMIFLRHRGVPVPEVYLHFADPTTGEYCIIMERIDGTPLEEAPGLDDPSWRGTITSQLAAILKALRDLKLDESSEKIIGSLCFVRPEAAASEGIALGPVRDAFFSDRKGGQAPGLYRTELGFREAIMECVDRRGDRSDGTDLALSLLEQMPGTESGQNEEQEIVFTHGQLDARHILVKGDKVVGIVDWSQAGFYPGYWEYVKAHFWPSDNEQANAIIREAMEPRQMELAVWLHAKSVIW</sequence>
<evidence type="ECO:0000313" key="2">
    <source>
        <dbReference type="EMBL" id="KAK3937871.1"/>
    </source>
</evidence>
<evidence type="ECO:0000313" key="3">
    <source>
        <dbReference type="Proteomes" id="UP001303473"/>
    </source>
</evidence>